<comment type="caution">
    <text evidence="2">The sequence shown here is derived from an EMBL/GenBank/DDBJ whole genome shotgun (WGS) entry which is preliminary data.</text>
</comment>
<keyword evidence="3" id="KW-1185">Reference proteome</keyword>
<name>A0ABS0FK72_PSELU</name>
<organism evidence="2 3">
    <name type="scientific">Pseudomonas luteola</name>
    <dbReference type="NCBI Taxonomy" id="47886"/>
    <lineage>
        <taxon>Bacteria</taxon>
        <taxon>Pseudomonadati</taxon>
        <taxon>Pseudomonadota</taxon>
        <taxon>Gammaproteobacteria</taxon>
        <taxon>Pseudomonadales</taxon>
        <taxon>Pseudomonadaceae</taxon>
        <taxon>Pseudomonas</taxon>
    </lineage>
</organism>
<dbReference type="Proteomes" id="UP000626180">
    <property type="component" value="Unassembled WGS sequence"/>
</dbReference>
<dbReference type="Pfam" id="PF21304">
    <property type="entry name" value="T3S_SPI-1_N0"/>
    <property type="match status" value="1"/>
</dbReference>
<dbReference type="Gene3D" id="3.30.1370.120">
    <property type="match status" value="1"/>
</dbReference>
<proteinExistence type="predicted"/>
<dbReference type="RefSeq" id="WP_125912893.1">
    <property type="nucleotide sequence ID" value="NZ_FQYS01000003.1"/>
</dbReference>
<dbReference type="EMBL" id="JADMCD010000003">
    <property type="protein sequence ID" value="MBF8640724.1"/>
    <property type="molecule type" value="Genomic_DNA"/>
</dbReference>
<sequence>MSFGLLRTGMDHCLPSVRVVCGIEPGMEEMKKNEQAMPLPVFTARCLRSLCCLLALAGVALDGWAQTEKPVWLDQPYHYVVIDQDVRGVLMEFGRNLSLPVVLSDQVKGRVQGHVRAERAGEFLSRISATQGLVWYYDGSALHVNANRELISQVIDTRRFDQKALRGVLDQLGLVGENVSIQLNPGRSVLSVSGPPAYIGYVQRSLEGLERPVISRGKSQGIRIFRGGAETEVFSGQG</sequence>
<reference evidence="2 3" key="1">
    <citation type="submission" date="2020-10" db="EMBL/GenBank/DDBJ databases">
        <title>Genome sequences of Pseudomonas isolates.</title>
        <authorList>
            <person name="Wessels L."/>
            <person name="Reich F."/>
            <person name="Hammerl J."/>
        </authorList>
    </citation>
    <scope>NUCLEOTIDE SEQUENCE [LARGE SCALE GENOMIC DNA]</scope>
    <source>
        <strain evidence="2 3">20-MO00624-0</strain>
    </source>
</reference>
<dbReference type="InterPro" id="IPR049034">
    <property type="entry name" value="T3S_SPI-1_N0"/>
</dbReference>
<evidence type="ECO:0000313" key="2">
    <source>
        <dbReference type="EMBL" id="MBF8640724.1"/>
    </source>
</evidence>
<dbReference type="Gene3D" id="3.55.50.30">
    <property type="match status" value="1"/>
</dbReference>
<feature type="domain" description="SPI-1 type 3 secretion system secretin N0" evidence="1">
    <location>
        <begin position="79"/>
        <end position="144"/>
    </location>
</feature>
<accession>A0ABS0FK72</accession>
<dbReference type="InterPro" id="IPR038591">
    <property type="entry name" value="NolW-like_sf"/>
</dbReference>
<evidence type="ECO:0000259" key="1">
    <source>
        <dbReference type="Pfam" id="PF21304"/>
    </source>
</evidence>
<protein>
    <submittedName>
        <fullName evidence="2">Type III secretion protein</fullName>
    </submittedName>
</protein>
<gene>
    <name evidence="2" type="ORF">IRZ65_08515</name>
</gene>
<evidence type="ECO:0000313" key="3">
    <source>
        <dbReference type="Proteomes" id="UP000626180"/>
    </source>
</evidence>